<dbReference type="RefSeq" id="WP_139628387.1">
    <property type="nucleotide sequence ID" value="NZ_CP045572.1"/>
</dbReference>
<evidence type="ECO:0000313" key="2">
    <source>
        <dbReference type="Proteomes" id="UP000312512"/>
    </source>
</evidence>
<accession>A0A5P9YKY1</accession>
<dbReference type="AlphaFoldDB" id="A0A5C4WXX2"/>
<accession>A0A5C4WXX2</accession>
<organism evidence="1 2">
    <name type="scientific">Nonomuraea phyllanthi</name>
    <dbReference type="NCBI Taxonomy" id="2219224"/>
    <lineage>
        <taxon>Bacteria</taxon>
        <taxon>Bacillati</taxon>
        <taxon>Actinomycetota</taxon>
        <taxon>Actinomycetes</taxon>
        <taxon>Streptosporangiales</taxon>
        <taxon>Streptosporangiaceae</taxon>
        <taxon>Nonomuraea</taxon>
    </lineage>
</organism>
<gene>
    <name evidence="1" type="ORF">FH608_004030</name>
</gene>
<dbReference type="OrthoDB" id="9913478at2"/>
<protein>
    <submittedName>
        <fullName evidence="1">Uncharacterized protein</fullName>
    </submittedName>
</protein>
<proteinExistence type="predicted"/>
<sequence length="98" mass="10839">MTLQGFGYEHGELKLGGGDYAAASEALAKPLTDFEDNARAENTTFGLLPKHSDETAANYYRFHSEMTRYISTLKGNFKGAGVTLQTAERNYEIAEPDR</sequence>
<keyword evidence="2" id="KW-1185">Reference proteome</keyword>
<comment type="caution">
    <text evidence="1">The sequence shown here is derived from an EMBL/GenBank/DDBJ whole genome shotgun (WGS) entry which is preliminary data.</text>
</comment>
<reference evidence="1 2" key="1">
    <citation type="submission" date="2019-10" db="EMBL/GenBank/DDBJ databases">
        <title>Nonomuraea sp. nov., isolated from Phyllanthus amarus.</title>
        <authorList>
            <person name="Klykleung N."/>
            <person name="Tanasupawat S."/>
        </authorList>
    </citation>
    <scope>NUCLEOTIDE SEQUENCE [LARGE SCALE GENOMIC DNA]</scope>
    <source>
        <strain evidence="1 2">PA1-10</strain>
    </source>
</reference>
<dbReference type="EMBL" id="VDLX02000001">
    <property type="protein sequence ID" value="KAB8197705.1"/>
    <property type="molecule type" value="Genomic_DNA"/>
</dbReference>
<evidence type="ECO:0000313" key="1">
    <source>
        <dbReference type="EMBL" id="KAB8197705.1"/>
    </source>
</evidence>
<dbReference type="Proteomes" id="UP000312512">
    <property type="component" value="Unassembled WGS sequence"/>
</dbReference>
<name>A0A5C4WXX2_9ACTN</name>